<name>A0A948X345_9LACO</name>
<dbReference type="Pfam" id="PF00271">
    <property type="entry name" value="Helicase_C"/>
    <property type="match status" value="1"/>
</dbReference>
<evidence type="ECO:0000313" key="10">
    <source>
        <dbReference type="EMBL" id="MBU3851670.1"/>
    </source>
</evidence>
<dbReference type="PANTHER" id="PTHR13710">
    <property type="entry name" value="DNA HELICASE RECQ FAMILY MEMBER"/>
    <property type="match status" value="1"/>
</dbReference>
<feature type="domain" description="Helicase ATP-binding" evidence="8">
    <location>
        <begin position="28"/>
        <end position="195"/>
    </location>
</feature>
<dbReference type="NCBIfam" id="TIGR00614">
    <property type="entry name" value="recQ_fam"/>
    <property type="match status" value="1"/>
</dbReference>
<evidence type="ECO:0000256" key="2">
    <source>
        <dbReference type="ARBA" id="ARBA00022801"/>
    </source>
</evidence>
<dbReference type="InterPro" id="IPR027417">
    <property type="entry name" value="P-loop_NTPase"/>
</dbReference>
<reference evidence="10" key="1">
    <citation type="journal article" date="2021" name="PeerJ">
        <title>Extensive microbial diversity within the chicken gut microbiome revealed by metagenomics and culture.</title>
        <authorList>
            <person name="Gilroy R."/>
            <person name="Ravi A."/>
            <person name="Getino M."/>
            <person name="Pursley I."/>
            <person name="Horton D.L."/>
            <person name="Alikhan N.F."/>
            <person name="Baker D."/>
            <person name="Gharbi K."/>
            <person name="Hall N."/>
            <person name="Watson M."/>
            <person name="Adriaenssens E.M."/>
            <person name="Foster-Nyarko E."/>
            <person name="Jarju S."/>
            <person name="Secka A."/>
            <person name="Antonio M."/>
            <person name="Oren A."/>
            <person name="Chaudhuri R.R."/>
            <person name="La Ragione R."/>
            <person name="Hildebrand F."/>
            <person name="Pallen M.J."/>
        </authorList>
    </citation>
    <scope>NUCLEOTIDE SEQUENCE</scope>
    <source>
        <strain evidence="10">F6-6636</strain>
    </source>
</reference>
<dbReference type="GO" id="GO:0006310">
    <property type="term" value="P:DNA recombination"/>
    <property type="evidence" value="ECO:0007669"/>
    <property type="project" value="InterPro"/>
</dbReference>
<dbReference type="InterPro" id="IPR002464">
    <property type="entry name" value="DNA/RNA_helicase_DEAH_CS"/>
</dbReference>
<dbReference type="PROSITE" id="PS51194">
    <property type="entry name" value="HELICASE_CTER"/>
    <property type="match status" value="1"/>
</dbReference>
<sequence length="478" mass="55280">MITTRQIKQFLQRRFHFDKFKPGQLPIIQAVLQHRDALGVLPTGTGKSLCYQLPGMLMNGLTLIVSPLLSLMNDQVQQLQMLHEKRVVALNSLLSFAEKQTVLRHLEHYRFIFLAPETLTQADVLQRLKKCHIGLFVIDEAHCISQWGPDFRPDYLTLGTIKKQLHPDATLALTATATPVVQKDILQQLQLQHPLCQVTTVDRPNIYLATVHVPNEVTKQQQILKTVEHCQGPGIIYFSSRQKTEEMADWLQQNAHLRTAYYHGELNSNERFLVQEQFRNGEIDVICATSAFGMGINQPNIRFVIHYHMPNDLESYWQEIGRAGRDGKQSIAVLFYSDSDLQLQRLLINNDLPNKAVIELFYKNPQWFSKVNTPEFELLTRYYQQHIPMQQVIKLLQTRSYEKQDSLQKMITFVTTDSCKRAFLLNYFGAQQHIVHTDECCDFTPDPHILQKLGLYITKPKITTVELTPWSTILKQLF</sequence>
<dbReference type="EMBL" id="JAHLFS010000043">
    <property type="protein sequence ID" value="MBU3851670.1"/>
    <property type="molecule type" value="Genomic_DNA"/>
</dbReference>
<dbReference type="PROSITE" id="PS00690">
    <property type="entry name" value="DEAH_ATP_HELICASE"/>
    <property type="match status" value="1"/>
</dbReference>
<dbReference type="SUPFAM" id="SSF52540">
    <property type="entry name" value="P-loop containing nucleoside triphosphate hydrolases"/>
    <property type="match status" value="1"/>
</dbReference>
<dbReference type="CDD" id="cd18794">
    <property type="entry name" value="SF2_C_RecQ"/>
    <property type="match status" value="1"/>
</dbReference>
<dbReference type="PANTHER" id="PTHR13710:SF84">
    <property type="entry name" value="ATP-DEPENDENT DNA HELICASE RECS-RELATED"/>
    <property type="match status" value="1"/>
</dbReference>
<evidence type="ECO:0000313" key="11">
    <source>
        <dbReference type="Proteomes" id="UP000777303"/>
    </source>
</evidence>
<dbReference type="Gene3D" id="3.40.50.300">
    <property type="entry name" value="P-loop containing nucleotide triphosphate hydrolases"/>
    <property type="match status" value="2"/>
</dbReference>
<feature type="domain" description="Helicase C-terminal" evidence="9">
    <location>
        <begin position="219"/>
        <end position="369"/>
    </location>
</feature>
<dbReference type="GO" id="GO:0030894">
    <property type="term" value="C:replisome"/>
    <property type="evidence" value="ECO:0007669"/>
    <property type="project" value="TreeGrafter"/>
</dbReference>
<dbReference type="CDD" id="cd17920">
    <property type="entry name" value="DEXHc_RecQ"/>
    <property type="match status" value="1"/>
</dbReference>
<organism evidence="10 11">
    <name type="scientific">Candidatus Paralactobacillus gallistercoris</name>
    <dbReference type="NCBI Taxonomy" id="2838724"/>
    <lineage>
        <taxon>Bacteria</taxon>
        <taxon>Bacillati</taxon>
        <taxon>Bacillota</taxon>
        <taxon>Bacilli</taxon>
        <taxon>Lactobacillales</taxon>
        <taxon>Lactobacillaceae</taxon>
        <taxon>Lactobacillus</taxon>
    </lineage>
</organism>
<keyword evidence="4" id="KW-0067">ATP-binding</keyword>
<reference evidence="10" key="2">
    <citation type="submission" date="2021-04" db="EMBL/GenBank/DDBJ databases">
        <authorList>
            <person name="Gilroy R."/>
        </authorList>
    </citation>
    <scope>NUCLEOTIDE SEQUENCE</scope>
    <source>
        <strain evidence="10">F6-6636</strain>
    </source>
</reference>
<dbReference type="InterPro" id="IPR001650">
    <property type="entry name" value="Helicase_C-like"/>
</dbReference>
<dbReference type="GO" id="GO:0005737">
    <property type="term" value="C:cytoplasm"/>
    <property type="evidence" value="ECO:0007669"/>
    <property type="project" value="TreeGrafter"/>
</dbReference>
<dbReference type="SMART" id="SM00487">
    <property type="entry name" value="DEXDc"/>
    <property type="match status" value="1"/>
</dbReference>
<dbReference type="GO" id="GO:0043590">
    <property type="term" value="C:bacterial nucleoid"/>
    <property type="evidence" value="ECO:0007669"/>
    <property type="project" value="TreeGrafter"/>
</dbReference>
<accession>A0A948X345</accession>
<evidence type="ECO:0000256" key="5">
    <source>
        <dbReference type="ARBA" id="ARBA00023125"/>
    </source>
</evidence>
<evidence type="ECO:0000256" key="7">
    <source>
        <dbReference type="ARBA" id="ARBA00044550"/>
    </source>
</evidence>
<dbReference type="PROSITE" id="PS51192">
    <property type="entry name" value="HELICASE_ATP_BIND_1"/>
    <property type="match status" value="1"/>
</dbReference>
<evidence type="ECO:0000256" key="4">
    <source>
        <dbReference type="ARBA" id="ARBA00022840"/>
    </source>
</evidence>
<comment type="caution">
    <text evidence="10">The sequence shown here is derived from an EMBL/GenBank/DDBJ whole genome shotgun (WGS) entry which is preliminary data.</text>
</comment>
<dbReference type="GO" id="GO:0009378">
    <property type="term" value="F:four-way junction helicase activity"/>
    <property type="evidence" value="ECO:0007669"/>
    <property type="project" value="TreeGrafter"/>
</dbReference>
<keyword evidence="1" id="KW-0547">Nucleotide-binding</keyword>
<dbReference type="GO" id="GO:0005524">
    <property type="term" value="F:ATP binding"/>
    <property type="evidence" value="ECO:0007669"/>
    <property type="project" value="UniProtKB-KW"/>
</dbReference>
<protein>
    <recommendedName>
        <fullName evidence="6">ATP-dependent DNA helicase RecQ</fullName>
    </recommendedName>
    <alternativeName>
        <fullName evidence="7">DNA 3'-5' helicase RecQ</fullName>
    </alternativeName>
</protein>
<evidence type="ECO:0000259" key="9">
    <source>
        <dbReference type="PROSITE" id="PS51194"/>
    </source>
</evidence>
<keyword evidence="2" id="KW-0378">Hydrolase</keyword>
<keyword evidence="5" id="KW-0238">DNA-binding</keyword>
<dbReference type="Proteomes" id="UP000777303">
    <property type="component" value="Unassembled WGS sequence"/>
</dbReference>
<dbReference type="GO" id="GO:0006281">
    <property type="term" value="P:DNA repair"/>
    <property type="evidence" value="ECO:0007669"/>
    <property type="project" value="TreeGrafter"/>
</dbReference>
<gene>
    <name evidence="10" type="ORF">H9901_03120</name>
</gene>
<evidence type="ECO:0000259" key="8">
    <source>
        <dbReference type="PROSITE" id="PS51192"/>
    </source>
</evidence>
<dbReference type="Pfam" id="PF00270">
    <property type="entry name" value="DEAD"/>
    <property type="match status" value="1"/>
</dbReference>
<dbReference type="GO" id="GO:0016787">
    <property type="term" value="F:hydrolase activity"/>
    <property type="evidence" value="ECO:0007669"/>
    <property type="project" value="UniProtKB-KW"/>
</dbReference>
<evidence type="ECO:0000256" key="6">
    <source>
        <dbReference type="ARBA" id="ARBA00044535"/>
    </source>
</evidence>
<dbReference type="GO" id="GO:0043138">
    <property type="term" value="F:3'-5' DNA helicase activity"/>
    <property type="evidence" value="ECO:0007669"/>
    <property type="project" value="TreeGrafter"/>
</dbReference>
<evidence type="ECO:0000256" key="1">
    <source>
        <dbReference type="ARBA" id="ARBA00022741"/>
    </source>
</evidence>
<dbReference type="Pfam" id="PF16124">
    <property type="entry name" value="RecQ_Zn_bind"/>
    <property type="match status" value="1"/>
</dbReference>
<dbReference type="AlphaFoldDB" id="A0A948X345"/>
<evidence type="ECO:0000256" key="3">
    <source>
        <dbReference type="ARBA" id="ARBA00022806"/>
    </source>
</evidence>
<dbReference type="InterPro" id="IPR014001">
    <property type="entry name" value="Helicase_ATP-bd"/>
</dbReference>
<dbReference type="SMART" id="SM00490">
    <property type="entry name" value="HELICc"/>
    <property type="match status" value="1"/>
</dbReference>
<keyword evidence="3 10" id="KW-0347">Helicase</keyword>
<dbReference type="InterPro" id="IPR004589">
    <property type="entry name" value="DNA_helicase_ATP-dep_RecQ"/>
</dbReference>
<dbReference type="InterPro" id="IPR032284">
    <property type="entry name" value="RecQ_Zn-bd"/>
</dbReference>
<proteinExistence type="predicted"/>
<dbReference type="InterPro" id="IPR011545">
    <property type="entry name" value="DEAD/DEAH_box_helicase_dom"/>
</dbReference>
<dbReference type="GO" id="GO:0003677">
    <property type="term" value="F:DNA binding"/>
    <property type="evidence" value="ECO:0007669"/>
    <property type="project" value="UniProtKB-KW"/>
</dbReference>
<dbReference type="FunFam" id="3.40.50.300:FF:001389">
    <property type="entry name" value="ATP-dependent DNA helicase RecQ"/>
    <property type="match status" value="1"/>
</dbReference>